<accession>A0A163ZZX7</accession>
<feature type="signal peptide" evidence="1">
    <location>
        <begin position="1"/>
        <end position="26"/>
    </location>
</feature>
<dbReference type="EMBL" id="LVYV01000006">
    <property type="protein sequence ID" value="KZD24057.1"/>
    <property type="molecule type" value="Genomic_DNA"/>
</dbReference>
<comment type="caution">
    <text evidence="2">The sequence shown here is derived from an EMBL/GenBank/DDBJ whole genome shotgun (WGS) entry which is preliminary data.</text>
</comment>
<proteinExistence type="predicted"/>
<dbReference type="AlphaFoldDB" id="A0A163ZZX7"/>
<organism evidence="2 3">
    <name type="scientific">Tardiphaga robiniae</name>
    <dbReference type="NCBI Taxonomy" id="943830"/>
    <lineage>
        <taxon>Bacteria</taxon>
        <taxon>Pseudomonadati</taxon>
        <taxon>Pseudomonadota</taxon>
        <taxon>Alphaproteobacteria</taxon>
        <taxon>Hyphomicrobiales</taxon>
        <taxon>Nitrobacteraceae</taxon>
        <taxon>Tardiphaga</taxon>
    </lineage>
</organism>
<dbReference type="Proteomes" id="UP000076574">
    <property type="component" value="Unassembled WGS sequence"/>
</dbReference>
<gene>
    <name evidence="2" type="ORF">A4A58_24725</name>
</gene>
<dbReference type="STRING" id="943830.A4A58_24725"/>
<feature type="chain" id="PRO_5007848472" description="DUF5666 domain-containing protein" evidence="1">
    <location>
        <begin position="27"/>
        <end position="204"/>
    </location>
</feature>
<protein>
    <recommendedName>
        <fullName evidence="4">DUF5666 domain-containing protein</fullName>
    </recommendedName>
</protein>
<reference evidence="2 3" key="1">
    <citation type="submission" date="2016-03" db="EMBL/GenBank/DDBJ databases">
        <title>Microsymbionts genomes from the relict species Vavilovia formosa (Stev.) Fed.</title>
        <authorList>
            <person name="Kopat V."/>
            <person name="Chirak E."/>
            <person name="Kimeklis A."/>
            <person name="Andronov E."/>
        </authorList>
    </citation>
    <scope>NUCLEOTIDE SEQUENCE [LARGE SCALE GENOMIC DNA]</scope>
    <source>
        <strain evidence="2 3">Vaf07</strain>
    </source>
</reference>
<keyword evidence="3" id="KW-1185">Reference proteome</keyword>
<evidence type="ECO:0008006" key="4">
    <source>
        <dbReference type="Google" id="ProtNLM"/>
    </source>
</evidence>
<dbReference type="RefSeq" id="WP_068731559.1">
    <property type="nucleotide sequence ID" value="NZ_LVYV01000006.1"/>
</dbReference>
<sequence>MRAFSAVITGLGIALLSAATIPAASAAETVRVRGTVESVDGAKLTVKTREGNSTAIKLNDNWKVTGVAKASLNDIKPGDFVGIASLPKSRGGDGALEVLIFPAGMKGTGEGSYPWDLKPNSTMTNATVTNAVKDVDGRNITVTFHGKEKTISVADDTTVVTFAAAAQGDLKPGMTVFVPSQKADDGTLTTGNVVAGTNGVVPPM</sequence>
<evidence type="ECO:0000313" key="2">
    <source>
        <dbReference type="EMBL" id="KZD24057.1"/>
    </source>
</evidence>
<dbReference type="OrthoDB" id="9799947at2"/>
<evidence type="ECO:0000313" key="3">
    <source>
        <dbReference type="Proteomes" id="UP000076574"/>
    </source>
</evidence>
<evidence type="ECO:0000256" key="1">
    <source>
        <dbReference type="SAM" id="SignalP"/>
    </source>
</evidence>
<name>A0A163ZZX7_9BRAD</name>
<keyword evidence="1" id="KW-0732">Signal</keyword>